<dbReference type="PROSITE" id="PS51733">
    <property type="entry name" value="BPL_LPL_CATALYTIC"/>
    <property type="match status" value="1"/>
</dbReference>
<accession>A0AAN4UNB7</accession>
<sequence length="240" mass="24233">MTGPDAATGSHRFATASEGIAAEHALLQAARDGQHGALVWGAERPGLVVPRAMSRRPGFAAAARASAARGWPVHLRATGGGMAPQGPGIVNLSRAGPALGRSAEAIYQDLCNTVGAALATLGITTETGPLPGSFCDGRWNLLAEGRKIAGTAQHWQPRADPHSGWAVLAHAVILDEAMPEACLAAIDGLSADLNLPPTLGPRAHTTVAAQRAADSGATLCEVLGGIGALAALGQPLPVAR</sequence>
<evidence type="ECO:0000313" key="5">
    <source>
        <dbReference type="Proteomes" id="UP000634647"/>
    </source>
</evidence>
<dbReference type="InterPro" id="IPR050664">
    <property type="entry name" value="Octanoyltrans_LipM/LipL"/>
</dbReference>
<gene>
    <name evidence="2" type="ORF">GCM10008024_02890</name>
    <name evidence="3" type="ORF">SAMN05444006_101262</name>
</gene>
<dbReference type="RefSeq" id="WP_051646147.1">
    <property type="nucleotide sequence ID" value="NZ_BNAB01000001.1"/>
</dbReference>
<dbReference type="AlphaFoldDB" id="A0AAN4UNB7"/>
<organism evidence="2 5">
    <name type="scientific">Allgaiera indica</name>
    <dbReference type="NCBI Taxonomy" id="765699"/>
    <lineage>
        <taxon>Bacteria</taxon>
        <taxon>Pseudomonadati</taxon>
        <taxon>Pseudomonadota</taxon>
        <taxon>Alphaproteobacteria</taxon>
        <taxon>Rhodobacterales</taxon>
        <taxon>Paracoccaceae</taxon>
        <taxon>Allgaiera</taxon>
    </lineage>
</organism>
<proteinExistence type="predicted"/>
<dbReference type="PANTHER" id="PTHR43679:SF2">
    <property type="entry name" value="OCTANOYL-[GCVH]:PROTEIN N-OCTANOYLTRANSFERASE"/>
    <property type="match status" value="1"/>
</dbReference>
<dbReference type="Proteomes" id="UP000634647">
    <property type="component" value="Unassembled WGS sequence"/>
</dbReference>
<dbReference type="InterPro" id="IPR045864">
    <property type="entry name" value="aa-tRNA-synth_II/BPL/LPL"/>
</dbReference>
<evidence type="ECO:0000313" key="3">
    <source>
        <dbReference type="EMBL" id="SDW09750.1"/>
    </source>
</evidence>
<dbReference type="EMBL" id="FNOB01000001">
    <property type="protein sequence ID" value="SDW09750.1"/>
    <property type="molecule type" value="Genomic_DNA"/>
</dbReference>
<dbReference type="EMBL" id="BNAB01000001">
    <property type="protein sequence ID" value="GHD98625.1"/>
    <property type="molecule type" value="Genomic_DNA"/>
</dbReference>
<reference evidence="2" key="3">
    <citation type="submission" date="2023-06" db="EMBL/GenBank/DDBJ databases">
        <authorList>
            <person name="Sun Q."/>
            <person name="Zhou Y."/>
        </authorList>
    </citation>
    <scope>NUCLEOTIDE SEQUENCE</scope>
    <source>
        <strain evidence="2">CGMCC 1.10859</strain>
    </source>
</reference>
<dbReference type="InterPro" id="IPR004143">
    <property type="entry name" value="BPL_LPL_catalytic"/>
</dbReference>
<name>A0AAN4UNB7_9RHOB</name>
<reference evidence="3 4" key="2">
    <citation type="submission" date="2016-10" db="EMBL/GenBank/DDBJ databases">
        <authorList>
            <person name="Varghese N."/>
            <person name="Submissions S."/>
        </authorList>
    </citation>
    <scope>NUCLEOTIDE SEQUENCE [LARGE SCALE GENOMIC DNA]</scope>
    <source>
        <strain evidence="3 4">DSM 24802</strain>
    </source>
</reference>
<evidence type="ECO:0000313" key="2">
    <source>
        <dbReference type="EMBL" id="GHD98625.1"/>
    </source>
</evidence>
<evidence type="ECO:0000259" key="1">
    <source>
        <dbReference type="PROSITE" id="PS51733"/>
    </source>
</evidence>
<keyword evidence="4" id="KW-1185">Reference proteome</keyword>
<reference evidence="2" key="1">
    <citation type="journal article" date="2014" name="Int. J. Syst. Evol. Microbiol.">
        <title>Complete genome sequence of Corynebacterium casei LMG S-19264T (=DSM 44701T), isolated from a smear-ripened cheese.</title>
        <authorList>
            <consortium name="US DOE Joint Genome Institute (JGI-PGF)"/>
            <person name="Walter F."/>
            <person name="Albersmeier A."/>
            <person name="Kalinowski J."/>
            <person name="Ruckert C."/>
        </authorList>
    </citation>
    <scope>NUCLEOTIDE SEQUENCE</scope>
    <source>
        <strain evidence="2">CGMCC 1.10859</strain>
    </source>
</reference>
<evidence type="ECO:0000313" key="4">
    <source>
        <dbReference type="Proteomes" id="UP000199541"/>
    </source>
</evidence>
<protein>
    <recommendedName>
        <fullName evidence="1">BPL/LPL catalytic domain-containing protein</fullName>
    </recommendedName>
</protein>
<feature type="domain" description="BPL/LPL catalytic" evidence="1">
    <location>
        <begin position="31"/>
        <end position="224"/>
    </location>
</feature>
<dbReference type="Proteomes" id="UP000199541">
    <property type="component" value="Unassembled WGS sequence"/>
</dbReference>
<dbReference type="Pfam" id="PF21948">
    <property type="entry name" value="LplA-B_cat"/>
    <property type="match status" value="1"/>
</dbReference>
<dbReference type="SUPFAM" id="SSF55681">
    <property type="entry name" value="Class II aaRS and biotin synthetases"/>
    <property type="match status" value="1"/>
</dbReference>
<comment type="caution">
    <text evidence="2">The sequence shown here is derived from an EMBL/GenBank/DDBJ whole genome shotgun (WGS) entry which is preliminary data.</text>
</comment>
<dbReference type="Gene3D" id="3.30.930.10">
    <property type="entry name" value="Bira Bifunctional Protein, Domain 2"/>
    <property type="match status" value="1"/>
</dbReference>
<dbReference type="PANTHER" id="PTHR43679">
    <property type="entry name" value="OCTANOYLTRANSFERASE LIPM-RELATED"/>
    <property type="match status" value="1"/>
</dbReference>